<reference evidence="11 12" key="1">
    <citation type="submission" date="2018-06" db="EMBL/GenBank/DDBJ databases">
        <authorList>
            <consortium name="Pathogen Informatics"/>
            <person name="Doyle S."/>
        </authorList>
    </citation>
    <scope>NUCLEOTIDE SEQUENCE [LARGE SCALE GENOMIC DNA]</scope>
    <source>
        <strain evidence="11 12">NCTC10717</strain>
    </source>
</reference>
<dbReference type="RefSeq" id="WP_115217885.1">
    <property type="nucleotide sequence ID" value="NZ_UHIA01000003.1"/>
</dbReference>
<dbReference type="Gene3D" id="3.40.30.10">
    <property type="entry name" value="Glutaredoxin"/>
    <property type="match status" value="1"/>
</dbReference>
<keyword evidence="5 9" id="KW-1133">Transmembrane helix</keyword>
<feature type="transmembrane region" description="Helical" evidence="9">
    <location>
        <begin position="425"/>
        <end position="444"/>
    </location>
</feature>
<dbReference type="InterPro" id="IPR003834">
    <property type="entry name" value="Cyt_c_assmbl_TM_dom"/>
</dbReference>
<dbReference type="GO" id="GO:0047134">
    <property type="term" value="F:protein-disulfide reductase [NAD(P)H] activity"/>
    <property type="evidence" value="ECO:0007669"/>
    <property type="project" value="UniProtKB-EC"/>
</dbReference>
<keyword evidence="3 9" id="KW-0812">Transmembrane</keyword>
<dbReference type="InterPro" id="IPR028250">
    <property type="entry name" value="DsbDN"/>
</dbReference>
<keyword evidence="6 9" id="KW-0472">Membrane</keyword>
<gene>
    <name evidence="11" type="primary">dsbD</name>
    <name evidence="11" type="ORF">NCTC10717_00606</name>
</gene>
<feature type="transmembrane region" description="Helical" evidence="9">
    <location>
        <begin position="363"/>
        <end position="388"/>
    </location>
</feature>
<keyword evidence="11" id="KW-0560">Oxidoreductase</keyword>
<name>A0A380MLG7_9GAMM</name>
<dbReference type="Pfam" id="PF02683">
    <property type="entry name" value="DsbD_TM"/>
    <property type="match status" value="1"/>
</dbReference>
<dbReference type="InterPro" id="IPR013766">
    <property type="entry name" value="Thioredoxin_domain"/>
</dbReference>
<dbReference type="PANTHER" id="PTHR32234:SF0">
    <property type="entry name" value="THIOL:DISULFIDE INTERCHANGE PROTEIN DSBD"/>
    <property type="match status" value="1"/>
</dbReference>
<feature type="transmembrane region" description="Helical" evidence="9">
    <location>
        <begin position="250"/>
        <end position="272"/>
    </location>
</feature>
<dbReference type="GO" id="GO:0017004">
    <property type="term" value="P:cytochrome complex assembly"/>
    <property type="evidence" value="ECO:0007669"/>
    <property type="project" value="UniProtKB-KW"/>
</dbReference>
<evidence type="ECO:0000256" key="3">
    <source>
        <dbReference type="ARBA" id="ARBA00022692"/>
    </source>
</evidence>
<dbReference type="EMBL" id="UHIA01000003">
    <property type="protein sequence ID" value="SUO92541.1"/>
    <property type="molecule type" value="Genomic_DNA"/>
</dbReference>
<dbReference type="InterPro" id="IPR017937">
    <property type="entry name" value="Thioredoxin_CS"/>
</dbReference>
<dbReference type="SUPFAM" id="SSF52833">
    <property type="entry name" value="Thioredoxin-like"/>
    <property type="match status" value="1"/>
</dbReference>
<dbReference type="Gene3D" id="2.60.40.1250">
    <property type="entry name" value="Thiol:disulfide interchange protein DsbD, N-terminal domain"/>
    <property type="match status" value="1"/>
</dbReference>
<dbReference type="AlphaFoldDB" id="A0A380MLG7"/>
<evidence type="ECO:0000259" key="10">
    <source>
        <dbReference type="PROSITE" id="PS51352"/>
    </source>
</evidence>
<sequence length="613" mass="67034">MHLIRHTFLLIVFYILSAFGAWAQDIAPFKSVFIPEISQTPLEQGYQTDIRIDIPTGYYLYADKLRLEDPALDDMQLYFSPSKEKQDPFFGLVQIYDEQHPVLIEIQHPHPQDSFTLHAQGCQDGVICYPPDKWQLSLAAGSDIAAAPVSNKGFLQQQIAANSASTAAAPTTPSSSAANPAAAATPAAVPPSGQEDALGQRLAANYWQTLPWLLLLGIGLSFTACVYPLIPIVTSLVVGKNSSSARSYALISLYVLGMGLAMALLGAVFGLFNQLNLQAALQKPWVILIVAAFFVLLSLSMFDVYTLQTPRFLQKKIDRISRKQESGSALGAIILGALSILIVSPCATPVLTALLIYTTQTTAAHGALALFVFGIGTGLPLLLFAGMLRRFMPKAGNWMIVIKQIYGIMMLAIALWLITRILPALWAWGLWALFALALAVFFEVQQGSAAGKARHLFAFLRYLALLAAFIAAQNALAPSSSAHQGNPQNYHAPFVQLNDAAALKQAMADSNQPVIVDFYADWCVACKVWERDIWQNPEFAQSLAPYRLLKIDVTAYTEEHKALFREMNLVAPPAVIFYPPHSQSLAADNGRIIGEMRAKDFSAYLANKEIAMQ</sequence>
<keyword evidence="7" id="KW-0676">Redox-active center</keyword>
<feature type="domain" description="Thioredoxin" evidence="10">
    <location>
        <begin position="471"/>
        <end position="613"/>
    </location>
</feature>
<comment type="subcellular location">
    <subcellularLocation>
        <location evidence="1">Cell membrane</location>
        <topology evidence="1">Multi-pass membrane protein</topology>
    </subcellularLocation>
</comment>
<dbReference type="NCBIfam" id="NF001419">
    <property type="entry name" value="PRK00293.1"/>
    <property type="match status" value="1"/>
</dbReference>
<dbReference type="PROSITE" id="PS51352">
    <property type="entry name" value="THIOREDOXIN_2"/>
    <property type="match status" value="1"/>
</dbReference>
<keyword evidence="4" id="KW-0201">Cytochrome c-type biogenesis</keyword>
<dbReference type="GO" id="GO:0005886">
    <property type="term" value="C:plasma membrane"/>
    <property type="evidence" value="ECO:0007669"/>
    <property type="project" value="UniProtKB-SubCell"/>
</dbReference>
<evidence type="ECO:0000256" key="8">
    <source>
        <dbReference type="SAM" id="MobiDB-lite"/>
    </source>
</evidence>
<dbReference type="GO" id="GO:0045454">
    <property type="term" value="P:cell redox homeostasis"/>
    <property type="evidence" value="ECO:0007669"/>
    <property type="project" value="TreeGrafter"/>
</dbReference>
<evidence type="ECO:0000256" key="2">
    <source>
        <dbReference type="ARBA" id="ARBA00022475"/>
    </source>
</evidence>
<dbReference type="InterPro" id="IPR036929">
    <property type="entry name" value="DsbDN_sf"/>
</dbReference>
<dbReference type="Pfam" id="PF13899">
    <property type="entry name" value="Thioredoxin_7"/>
    <property type="match status" value="1"/>
</dbReference>
<dbReference type="InterPro" id="IPR036249">
    <property type="entry name" value="Thioredoxin-like_sf"/>
</dbReference>
<keyword evidence="12" id="KW-1185">Reference proteome</keyword>
<feature type="transmembrane region" description="Helical" evidence="9">
    <location>
        <begin position="212"/>
        <end position="238"/>
    </location>
</feature>
<evidence type="ECO:0000256" key="7">
    <source>
        <dbReference type="ARBA" id="ARBA00023284"/>
    </source>
</evidence>
<proteinExistence type="predicted"/>
<evidence type="ECO:0000256" key="5">
    <source>
        <dbReference type="ARBA" id="ARBA00022989"/>
    </source>
</evidence>
<evidence type="ECO:0000256" key="1">
    <source>
        <dbReference type="ARBA" id="ARBA00004651"/>
    </source>
</evidence>
<feature type="transmembrane region" description="Helical" evidence="9">
    <location>
        <begin position="400"/>
        <end position="419"/>
    </location>
</feature>
<dbReference type="EC" id="1.8.1.8" evidence="11"/>
<dbReference type="PANTHER" id="PTHR32234">
    <property type="entry name" value="THIOL:DISULFIDE INTERCHANGE PROTEIN DSBD"/>
    <property type="match status" value="1"/>
</dbReference>
<feature type="region of interest" description="Disordered" evidence="8">
    <location>
        <begin position="166"/>
        <end position="192"/>
    </location>
</feature>
<organism evidence="11 12">
    <name type="scientific">Suttonella indologenes</name>
    <dbReference type="NCBI Taxonomy" id="13276"/>
    <lineage>
        <taxon>Bacteria</taxon>
        <taxon>Pseudomonadati</taxon>
        <taxon>Pseudomonadota</taxon>
        <taxon>Gammaproteobacteria</taxon>
        <taxon>Cardiobacteriales</taxon>
        <taxon>Cardiobacteriaceae</taxon>
        <taxon>Suttonella</taxon>
    </lineage>
</organism>
<feature type="transmembrane region" description="Helical" evidence="9">
    <location>
        <begin position="328"/>
        <end position="357"/>
    </location>
</feature>
<dbReference type="Proteomes" id="UP000254575">
    <property type="component" value="Unassembled WGS sequence"/>
</dbReference>
<feature type="transmembrane region" description="Helical" evidence="9">
    <location>
        <begin position="456"/>
        <end position="476"/>
    </location>
</feature>
<accession>A0A380MLG7</accession>
<keyword evidence="2" id="KW-1003">Cell membrane</keyword>
<evidence type="ECO:0000256" key="9">
    <source>
        <dbReference type="SAM" id="Phobius"/>
    </source>
</evidence>
<evidence type="ECO:0000256" key="4">
    <source>
        <dbReference type="ARBA" id="ARBA00022748"/>
    </source>
</evidence>
<dbReference type="OrthoDB" id="9811036at2"/>
<dbReference type="PROSITE" id="PS00194">
    <property type="entry name" value="THIOREDOXIN_1"/>
    <property type="match status" value="1"/>
</dbReference>
<evidence type="ECO:0000313" key="11">
    <source>
        <dbReference type="EMBL" id="SUO92541.1"/>
    </source>
</evidence>
<feature type="transmembrane region" description="Helical" evidence="9">
    <location>
        <begin position="284"/>
        <end position="307"/>
    </location>
</feature>
<evidence type="ECO:0000256" key="6">
    <source>
        <dbReference type="ARBA" id="ARBA00023136"/>
    </source>
</evidence>
<dbReference type="SUPFAM" id="SSF74863">
    <property type="entry name" value="Thiol:disulfide interchange protein DsbD, N-terminal domain (DsbD-alpha)"/>
    <property type="match status" value="1"/>
</dbReference>
<protein>
    <submittedName>
        <fullName evidence="11">Thiol:disulfide interchange protein DsbD</fullName>
        <ecNumber evidence="11">1.8.1.8</ecNumber>
    </submittedName>
</protein>
<dbReference type="Pfam" id="PF11412">
    <property type="entry name" value="DsbD_N"/>
    <property type="match status" value="1"/>
</dbReference>
<evidence type="ECO:0000313" key="12">
    <source>
        <dbReference type="Proteomes" id="UP000254575"/>
    </source>
</evidence>